<accession>A0A9P0KSP8</accession>
<organism evidence="1 2">
    <name type="scientific">Acanthoscelides obtectus</name>
    <name type="common">Bean weevil</name>
    <name type="synonym">Bruchus obtectus</name>
    <dbReference type="NCBI Taxonomy" id="200917"/>
    <lineage>
        <taxon>Eukaryota</taxon>
        <taxon>Metazoa</taxon>
        <taxon>Ecdysozoa</taxon>
        <taxon>Arthropoda</taxon>
        <taxon>Hexapoda</taxon>
        <taxon>Insecta</taxon>
        <taxon>Pterygota</taxon>
        <taxon>Neoptera</taxon>
        <taxon>Endopterygota</taxon>
        <taxon>Coleoptera</taxon>
        <taxon>Polyphaga</taxon>
        <taxon>Cucujiformia</taxon>
        <taxon>Chrysomeloidea</taxon>
        <taxon>Chrysomelidae</taxon>
        <taxon>Bruchinae</taxon>
        <taxon>Bruchini</taxon>
        <taxon>Acanthoscelides</taxon>
    </lineage>
</organism>
<protein>
    <submittedName>
        <fullName evidence="1">Uncharacterized protein</fullName>
    </submittedName>
</protein>
<evidence type="ECO:0000313" key="2">
    <source>
        <dbReference type="Proteomes" id="UP001152888"/>
    </source>
</evidence>
<dbReference type="AlphaFoldDB" id="A0A9P0KSP8"/>
<name>A0A9P0KSP8_ACAOB</name>
<evidence type="ECO:0000313" key="1">
    <source>
        <dbReference type="EMBL" id="CAH1983191.1"/>
    </source>
</evidence>
<dbReference type="EMBL" id="CAKOFQ010006933">
    <property type="protein sequence ID" value="CAH1983191.1"/>
    <property type="molecule type" value="Genomic_DNA"/>
</dbReference>
<proteinExistence type="predicted"/>
<reference evidence="1" key="1">
    <citation type="submission" date="2022-03" db="EMBL/GenBank/DDBJ databases">
        <authorList>
            <person name="Sayadi A."/>
        </authorList>
    </citation>
    <scope>NUCLEOTIDE SEQUENCE</scope>
</reference>
<dbReference type="Proteomes" id="UP001152888">
    <property type="component" value="Unassembled WGS sequence"/>
</dbReference>
<gene>
    <name evidence="1" type="ORF">ACAOBT_LOCUS15430</name>
</gene>
<sequence>MLWYRVVISVITVTLSLEMKLFSRYSFGQLSLL</sequence>
<comment type="caution">
    <text evidence="1">The sequence shown here is derived from an EMBL/GenBank/DDBJ whole genome shotgun (WGS) entry which is preliminary data.</text>
</comment>
<keyword evidence="2" id="KW-1185">Reference proteome</keyword>